<feature type="active site" description="Proton donor/acceptor" evidence="5">
    <location>
        <position position="267"/>
    </location>
</feature>
<comment type="cofactor">
    <cofactor evidence="7">
        <name>a divalent metal cation</name>
        <dbReference type="ChEBI" id="CHEBI:60240"/>
    </cofactor>
    <text evidence="7">Binds 1 divalent metal cation per subunit.</text>
</comment>
<dbReference type="InterPro" id="IPR006680">
    <property type="entry name" value="Amidohydro-rel"/>
</dbReference>
<dbReference type="InterPro" id="IPR003764">
    <property type="entry name" value="GlcNAc_6-P_deAcase"/>
</dbReference>
<evidence type="ECO:0000313" key="10">
    <source>
        <dbReference type="Proteomes" id="UP000185221"/>
    </source>
</evidence>
<dbReference type="GO" id="GO:0046872">
    <property type="term" value="F:metal ion binding"/>
    <property type="evidence" value="ECO:0007669"/>
    <property type="project" value="UniProtKB-KW"/>
</dbReference>
<feature type="binding site" evidence="7">
    <location>
        <position position="121"/>
    </location>
    <ligand>
        <name>Zn(2+)</name>
        <dbReference type="ChEBI" id="CHEBI:29105"/>
    </ligand>
</feature>
<dbReference type="Gene3D" id="3.20.20.140">
    <property type="entry name" value="Metal-dependent hydrolases"/>
    <property type="match status" value="1"/>
</dbReference>
<proteinExistence type="inferred from homology"/>
<organism evidence="9 10">
    <name type="scientific">Algoriphagus halophilus</name>
    <dbReference type="NCBI Taxonomy" id="226505"/>
    <lineage>
        <taxon>Bacteria</taxon>
        <taxon>Pseudomonadati</taxon>
        <taxon>Bacteroidota</taxon>
        <taxon>Cytophagia</taxon>
        <taxon>Cytophagales</taxon>
        <taxon>Cyclobacteriaceae</taxon>
        <taxon>Algoriphagus</taxon>
    </lineage>
</organism>
<dbReference type="GO" id="GO:0006046">
    <property type="term" value="P:N-acetylglucosamine catabolic process"/>
    <property type="evidence" value="ECO:0007669"/>
    <property type="project" value="TreeGrafter"/>
</dbReference>
<dbReference type="SUPFAM" id="SSF51556">
    <property type="entry name" value="Metallo-dependent hydrolases"/>
    <property type="match status" value="1"/>
</dbReference>
<evidence type="ECO:0000256" key="4">
    <source>
        <dbReference type="PIRNR" id="PIRNR038994"/>
    </source>
</evidence>
<sequence length="382" mass="41711">MEYSLEGIHFQTGKPIQVIIMDGIIQEIMELESSKSKNLIAPGFVDLQVNGFQGIDFNDSNLKEQDVLKVTRAMFESGVTTYFPTVITNSDDSIRKSLKIISLACASNGLIQSTVQGIHLEGPFLSKEEGPRGAHPLKYIQAPNWKMFSAWQEAAEGRIRLITISPEWEGAVGFIEKCIESGVKVAIGHTAANTSQIEAAIEAGATLSTHLGNAAHLMLPRHPNYLWDQLASEKLWTSLIADGFHLPDAVLKVFMKVKPKTTFLISDSTRFAGLSPGNYQSPIGGDVVLSKNGRLYMEKNLGLLAGSASSLLQCINYLVDRQLTSRPEAIEMASVRPLQFLDTGYSGGLRSGSKADLLVLNINGKDLEILQTIKTGEVVYTK</sequence>
<feature type="binding site" evidence="6">
    <location>
        <position position="245"/>
    </location>
    <ligand>
        <name>substrate</name>
    </ligand>
</feature>
<keyword evidence="3 4" id="KW-0378">Hydrolase</keyword>
<evidence type="ECO:0000256" key="3">
    <source>
        <dbReference type="ARBA" id="ARBA00022801"/>
    </source>
</evidence>
<reference evidence="10" key="1">
    <citation type="submission" date="2016-11" db="EMBL/GenBank/DDBJ databases">
        <authorList>
            <person name="Varghese N."/>
            <person name="Submissions S."/>
        </authorList>
    </citation>
    <scope>NUCLEOTIDE SEQUENCE [LARGE SCALE GENOMIC DNA]</scope>
    <source>
        <strain evidence="10">DSM 15292</strain>
    </source>
</reference>
<feature type="binding site" evidence="6">
    <location>
        <begin position="304"/>
        <end position="306"/>
    </location>
    <ligand>
        <name>substrate</name>
    </ligand>
</feature>
<dbReference type="PANTHER" id="PTHR11113">
    <property type="entry name" value="N-ACETYLGLUCOSAMINE-6-PHOSPHATE DEACETYLASE"/>
    <property type="match status" value="1"/>
</dbReference>
<dbReference type="InterPro" id="IPR032466">
    <property type="entry name" value="Metal_Hydrolase"/>
</dbReference>
<comment type="similarity">
    <text evidence="1 4">Belongs to the metallo-dependent hydrolases superfamily. NagA family.</text>
</comment>
<dbReference type="PIRSF" id="PIRSF038994">
    <property type="entry name" value="NagA"/>
    <property type="match status" value="1"/>
</dbReference>
<feature type="binding site" evidence="6">
    <location>
        <begin position="213"/>
        <end position="214"/>
    </location>
    <ligand>
        <name>substrate</name>
    </ligand>
</feature>
<keyword evidence="10" id="KW-1185">Reference proteome</keyword>
<dbReference type="AlphaFoldDB" id="A0A1N6HN49"/>
<dbReference type="OrthoDB" id="9776488at2"/>
<evidence type="ECO:0000313" key="9">
    <source>
        <dbReference type="EMBL" id="SIO21163.1"/>
    </source>
</evidence>
<dbReference type="Pfam" id="PF01979">
    <property type="entry name" value="Amidohydro_1"/>
    <property type="match status" value="1"/>
</dbReference>
<dbReference type="Proteomes" id="UP000185221">
    <property type="component" value="Unassembled WGS sequence"/>
</dbReference>
<feature type="binding site" evidence="6">
    <location>
        <position position="221"/>
    </location>
    <ligand>
        <name>substrate</name>
    </ligand>
</feature>
<name>A0A1N6HN49_9BACT</name>
<gene>
    <name evidence="9" type="ORF">SAMN05444394_3837</name>
</gene>
<feature type="domain" description="Amidohydrolase-related" evidence="8">
    <location>
        <begin position="40"/>
        <end position="379"/>
    </location>
</feature>
<dbReference type="STRING" id="226505.SAMN05444394_3837"/>
<protein>
    <submittedName>
        <fullName evidence="9">N-acetylglucosamine-6-phosphate deacetylase</fullName>
    </submittedName>
</protein>
<dbReference type="EMBL" id="FSRC01000004">
    <property type="protein sequence ID" value="SIO21163.1"/>
    <property type="molecule type" value="Genomic_DNA"/>
</dbReference>
<dbReference type="RefSeq" id="WP_074226624.1">
    <property type="nucleotide sequence ID" value="NZ_FSRC01000004.1"/>
</dbReference>
<accession>A0A1N6HN49</accession>
<dbReference type="GO" id="GO:0008448">
    <property type="term" value="F:N-acetylglucosamine-6-phosphate deacetylase activity"/>
    <property type="evidence" value="ECO:0007669"/>
    <property type="project" value="InterPro"/>
</dbReference>
<keyword evidence="4" id="KW-0119">Carbohydrate metabolism</keyword>
<evidence type="ECO:0000256" key="6">
    <source>
        <dbReference type="PIRSR" id="PIRSR038994-2"/>
    </source>
</evidence>
<evidence type="ECO:0000256" key="2">
    <source>
        <dbReference type="ARBA" id="ARBA00022723"/>
    </source>
</evidence>
<evidence type="ECO:0000256" key="1">
    <source>
        <dbReference type="ARBA" id="ARBA00010716"/>
    </source>
</evidence>
<dbReference type="PANTHER" id="PTHR11113:SF14">
    <property type="entry name" value="N-ACETYLGLUCOSAMINE-6-PHOSPHATE DEACETYLASE"/>
    <property type="match status" value="1"/>
</dbReference>
<keyword evidence="2 7" id="KW-0479">Metal-binding</keyword>
<evidence type="ECO:0000259" key="8">
    <source>
        <dbReference type="Pfam" id="PF01979"/>
    </source>
</evidence>
<evidence type="ECO:0000256" key="5">
    <source>
        <dbReference type="PIRSR" id="PIRSR038994-1"/>
    </source>
</evidence>
<evidence type="ECO:0000256" key="7">
    <source>
        <dbReference type="PIRSR" id="PIRSR038994-3"/>
    </source>
</evidence>
<feature type="binding site" evidence="7">
    <location>
        <position position="189"/>
    </location>
    <ligand>
        <name>Zn(2+)</name>
        <dbReference type="ChEBI" id="CHEBI:29105"/>
    </ligand>
</feature>
<feature type="binding site" evidence="6">
    <location>
        <position position="134"/>
    </location>
    <ligand>
        <name>substrate</name>
    </ligand>
</feature>
<feature type="binding site" evidence="7">
    <location>
        <position position="210"/>
    </location>
    <ligand>
        <name>Zn(2+)</name>
        <dbReference type="ChEBI" id="CHEBI:29105"/>
    </ligand>
</feature>